<dbReference type="AlphaFoldDB" id="A0A1G8VZ31"/>
<dbReference type="EMBL" id="FNFD01000002">
    <property type="protein sequence ID" value="SDJ71351.1"/>
    <property type="molecule type" value="Genomic_DNA"/>
</dbReference>
<dbReference type="Proteomes" id="UP000198706">
    <property type="component" value="Unassembled WGS sequence"/>
</dbReference>
<keyword evidence="2" id="KW-1185">Reference proteome</keyword>
<evidence type="ECO:0000313" key="1">
    <source>
        <dbReference type="EMBL" id="SDJ71351.1"/>
    </source>
</evidence>
<protein>
    <submittedName>
        <fullName evidence="1">Uncharacterized protein</fullName>
    </submittedName>
</protein>
<gene>
    <name evidence="1" type="ORF">SAMN05216186_102411</name>
</gene>
<accession>A0A1G8VZ31</accession>
<name>A0A1G8VZ31_9PSED</name>
<sequence>MSGAKDKVIHLHRRDPQEALERLNRITGLKFVHWPESLAGLAVQEFETTLDDQPSPPPVVSISRG</sequence>
<organism evidence="1 2">
    <name type="scientific">Pseudomonas indica</name>
    <dbReference type="NCBI Taxonomy" id="137658"/>
    <lineage>
        <taxon>Bacteria</taxon>
        <taxon>Pseudomonadati</taxon>
        <taxon>Pseudomonadota</taxon>
        <taxon>Gammaproteobacteria</taxon>
        <taxon>Pseudomonadales</taxon>
        <taxon>Pseudomonadaceae</taxon>
        <taxon>Pseudomonas</taxon>
    </lineage>
</organism>
<evidence type="ECO:0000313" key="2">
    <source>
        <dbReference type="Proteomes" id="UP000198706"/>
    </source>
</evidence>
<proteinExistence type="predicted"/>
<reference evidence="1 2" key="1">
    <citation type="submission" date="2016-10" db="EMBL/GenBank/DDBJ databases">
        <authorList>
            <person name="de Groot N.N."/>
        </authorList>
    </citation>
    <scope>NUCLEOTIDE SEQUENCE [LARGE SCALE GENOMIC DNA]</scope>
    <source>
        <strain evidence="1 2">JCM 21544</strain>
    </source>
</reference>
<dbReference type="RefSeq" id="WP_084335024.1">
    <property type="nucleotide sequence ID" value="NZ_CBKZNZ010000011.1"/>
</dbReference>
<dbReference type="STRING" id="137658.SAMN05216186_102411"/>